<proteinExistence type="predicted"/>
<sequence>MTNLPNTLNLINYAFVLFFGITASLCLADISFRKHRKTYLLSYLCFGIGQVIFYLVLGENRLYQWYPLLIHLPLILLIYFGLKKSIYVSMVAVLSAYLMCTPRKWVGTFVSSFFDYDPLIADAATIIVTLPLLFLVVKYMAPHIIKLKHENKTILTLFLLLPLSYYILEYAFTVYTDLMYTGGPVIIDFMDSFLVLLYFILSILTIEFSSQRNQAERENLLLNTAAAQAQKEIAQLSLADKKSSIYRHDLRHHLHFLQECIRENQLEQAMQYMKEICDDLDKIPVKKYCQDKALNLILSSYLEKATEQNIQTIVSVTATDFSRFQIPDLCSLLANALENAIHSCAEITDPNARYIRLKIYEKNHQLCINMANSYGKEPVFENDIPISHCAGHGIGVQSMISVVEKYHGIYGFFASTGEFRFQTTL</sequence>
<comment type="caution">
    <text evidence="3">The sequence shown here is derived from an EMBL/GenBank/DDBJ whole genome shotgun (WGS) entry which is preliminary data.</text>
</comment>
<feature type="transmembrane region" description="Helical" evidence="1">
    <location>
        <begin position="185"/>
        <end position="206"/>
    </location>
</feature>
<organism evidence="3 4">
    <name type="scientific">Eubacterium ramulus</name>
    <dbReference type="NCBI Taxonomy" id="39490"/>
    <lineage>
        <taxon>Bacteria</taxon>
        <taxon>Bacillati</taxon>
        <taxon>Bacillota</taxon>
        <taxon>Clostridia</taxon>
        <taxon>Eubacteriales</taxon>
        <taxon>Eubacteriaceae</taxon>
        <taxon>Eubacterium</taxon>
    </lineage>
</organism>
<feature type="transmembrane region" description="Helical" evidence="1">
    <location>
        <begin position="12"/>
        <end position="32"/>
    </location>
</feature>
<dbReference type="CDD" id="cd16935">
    <property type="entry name" value="HATPase_AgrC-ComD-like"/>
    <property type="match status" value="1"/>
</dbReference>
<dbReference type="EMBL" id="JRFU01000001">
    <property type="protein sequence ID" value="PWE88101.1"/>
    <property type="molecule type" value="Genomic_DNA"/>
</dbReference>
<reference evidence="3 4" key="1">
    <citation type="submission" date="2014-09" db="EMBL/GenBank/DDBJ databases">
        <title>Butyrate-producing bacteria isolated from human gut.</title>
        <authorList>
            <person name="Zhang Q."/>
            <person name="Zhao L."/>
        </authorList>
    </citation>
    <scope>NUCLEOTIDE SEQUENCE [LARGE SCALE GENOMIC DNA]</scope>
    <source>
        <strain evidence="3 4">21</strain>
    </source>
</reference>
<dbReference type="AlphaFoldDB" id="A0A2V1JY72"/>
<dbReference type="PANTHER" id="PTHR40448:SF1">
    <property type="entry name" value="TWO-COMPONENT SENSOR HISTIDINE KINASE"/>
    <property type="match status" value="1"/>
</dbReference>
<feature type="transmembrane region" description="Helical" evidence="1">
    <location>
        <begin position="39"/>
        <end position="57"/>
    </location>
</feature>
<feature type="transmembrane region" description="Helical" evidence="1">
    <location>
        <begin position="153"/>
        <end position="173"/>
    </location>
</feature>
<feature type="domain" description="Sensor histidine kinase NatK-like C-terminal" evidence="2">
    <location>
        <begin position="326"/>
        <end position="419"/>
    </location>
</feature>
<evidence type="ECO:0000313" key="3">
    <source>
        <dbReference type="EMBL" id="PWE88101.1"/>
    </source>
</evidence>
<dbReference type="Pfam" id="PF14501">
    <property type="entry name" value="HATPase_c_5"/>
    <property type="match status" value="1"/>
</dbReference>
<dbReference type="PANTHER" id="PTHR40448">
    <property type="entry name" value="TWO-COMPONENT SENSOR HISTIDINE KINASE"/>
    <property type="match status" value="1"/>
</dbReference>
<dbReference type="GO" id="GO:0042802">
    <property type="term" value="F:identical protein binding"/>
    <property type="evidence" value="ECO:0007669"/>
    <property type="project" value="TreeGrafter"/>
</dbReference>
<keyword evidence="4" id="KW-1185">Reference proteome</keyword>
<gene>
    <name evidence="3" type="ORF">LG34_00010</name>
</gene>
<keyword evidence="1" id="KW-1133">Transmembrane helix</keyword>
<evidence type="ECO:0000313" key="4">
    <source>
        <dbReference type="Proteomes" id="UP000245288"/>
    </source>
</evidence>
<feature type="transmembrane region" description="Helical" evidence="1">
    <location>
        <begin position="118"/>
        <end position="141"/>
    </location>
</feature>
<evidence type="ECO:0000259" key="2">
    <source>
        <dbReference type="Pfam" id="PF14501"/>
    </source>
</evidence>
<keyword evidence="1" id="KW-0812">Transmembrane</keyword>
<dbReference type="InterPro" id="IPR032834">
    <property type="entry name" value="NatK-like_C"/>
</dbReference>
<dbReference type="Proteomes" id="UP000245288">
    <property type="component" value="Unassembled WGS sequence"/>
</dbReference>
<accession>A0A2V1JY72</accession>
<protein>
    <recommendedName>
        <fullName evidence="2">Sensor histidine kinase NatK-like C-terminal domain-containing protein</fullName>
    </recommendedName>
</protein>
<feature type="transmembrane region" description="Helical" evidence="1">
    <location>
        <begin position="87"/>
        <end position="106"/>
    </location>
</feature>
<dbReference type="InterPro" id="IPR036890">
    <property type="entry name" value="HATPase_C_sf"/>
</dbReference>
<dbReference type="Gene3D" id="3.30.565.10">
    <property type="entry name" value="Histidine kinase-like ATPase, C-terminal domain"/>
    <property type="match status" value="1"/>
</dbReference>
<dbReference type="OrthoDB" id="9156435at2"/>
<name>A0A2V1JY72_EUBRA</name>
<evidence type="ECO:0000256" key="1">
    <source>
        <dbReference type="SAM" id="Phobius"/>
    </source>
</evidence>
<feature type="transmembrane region" description="Helical" evidence="1">
    <location>
        <begin position="63"/>
        <end position="80"/>
    </location>
</feature>
<dbReference type="RefSeq" id="WP_109214273.1">
    <property type="nucleotide sequence ID" value="NZ_JRFU01000001.1"/>
</dbReference>
<keyword evidence="1" id="KW-0472">Membrane</keyword>